<evidence type="ECO:0000313" key="3">
    <source>
        <dbReference type="Proteomes" id="UP000568109"/>
    </source>
</evidence>
<sequence length="163" mass="19423">MCDNKKNKIDILDVANYLIQNQNKNDYTKMKLQKMSFLIYVKYLVDTKEKLFKNIWEAWPYGPVSIDLYLASQTYQRAIKPRTTLMPIKRNKKYDDTIFTNKQKEVMDYVIENYGLKKAWELVEITHKNHGPWSDSYVHNDLTKNKISDEKIIKFYSVAPNIV</sequence>
<dbReference type="EMBL" id="JABUOH010000046">
    <property type="protein sequence ID" value="NWN45791.1"/>
    <property type="molecule type" value="Genomic_DNA"/>
</dbReference>
<dbReference type="InterPro" id="IPR025272">
    <property type="entry name" value="SocA_Panacea"/>
</dbReference>
<proteinExistence type="predicted"/>
<evidence type="ECO:0000313" key="2">
    <source>
        <dbReference type="EMBL" id="NWN45791.1"/>
    </source>
</evidence>
<dbReference type="Pfam" id="PF13274">
    <property type="entry name" value="SocA_Panacea"/>
    <property type="match status" value="1"/>
</dbReference>
<keyword evidence="3" id="KW-1185">Reference proteome</keyword>
<feature type="domain" description="Antitoxin SocA-like Panacea" evidence="1">
    <location>
        <begin position="32"/>
        <end position="133"/>
    </location>
</feature>
<name>A0A851HCK6_9MOLU</name>
<protein>
    <submittedName>
        <fullName evidence="2">DUF4065 domain-containing protein</fullName>
    </submittedName>
</protein>
<dbReference type="AlphaFoldDB" id="A0A851HCK6"/>
<gene>
    <name evidence="2" type="ORF">HR065_01705</name>
</gene>
<reference evidence="2 3" key="1">
    <citation type="submission" date="2020-06" db="EMBL/GenBank/DDBJ databases">
        <title>Draft genome sequence of Candidatus Phytoplasma pruni (X-disease group, subgroup 16SrIII-B) strain ChTDIII from Argentina.</title>
        <authorList>
            <person name="Fernandez F.D."/>
            <person name="Zuebert C."/>
            <person name="Huettel B."/>
            <person name="Kube M."/>
            <person name="Conci L.R."/>
        </authorList>
    </citation>
    <scope>NUCLEOTIDE SEQUENCE [LARGE SCALE GENOMIC DNA]</scope>
    <source>
        <strain evidence="2 3">ChTDIII</strain>
    </source>
</reference>
<evidence type="ECO:0000259" key="1">
    <source>
        <dbReference type="Pfam" id="PF13274"/>
    </source>
</evidence>
<accession>A0A851HCK6</accession>
<dbReference type="RefSeq" id="WP_178734187.1">
    <property type="nucleotide sequence ID" value="NZ_JABUOH010000046.1"/>
</dbReference>
<organism evidence="2 3">
    <name type="scientific">Candidatus Phytoplasma pruni</name>
    <dbReference type="NCBI Taxonomy" id="479893"/>
    <lineage>
        <taxon>Bacteria</taxon>
        <taxon>Bacillati</taxon>
        <taxon>Mycoplasmatota</taxon>
        <taxon>Mollicutes</taxon>
        <taxon>Acholeplasmatales</taxon>
        <taxon>Acholeplasmataceae</taxon>
        <taxon>Candidatus Phytoplasma</taxon>
        <taxon>16SrIII (X-disease group)</taxon>
    </lineage>
</organism>
<dbReference type="Proteomes" id="UP000568109">
    <property type="component" value="Unassembled WGS sequence"/>
</dbReference>
<comment type="caution">
    <text evidence="2">The sequence shown here is derived from an EMBL/GenBank/DDBJ whole genome shotgun (WGS) entry which is preliminary data.</text>
</comment>